<dbReference type="AlphaFoldDB" id="A0A8K0MEY1"/>
<dbReference type="Proteomes" id="UP000796880">
    <property type="component" value="Unassembled WGS sequence"/>
</dbReference>
<evidence type="ECO:0000313" key="3">
    <source>
        <dbReference type="Proteomes" id="UP000796880"/>
    </source>
</evidence>
<name>A0A8K0MEY1_9ROSA</name>
<evidence type="ECO:0000256" key="1">
    <source>
        <dbReference type="SAM" id="MobiDB-lite"/>
    </source>
</evidence>
<feature type="compositionally biased region" description="Basic and acidic residues" evidence="1">
    <location>
        <begin position="1"/>
        <end position="18"/>
    </location>
</feature>
<protein>
    <submittedName>
        <fullName evidence="2">Uncharacterized protein</fullName>
    </submittedName>
</protein>
<feature type="region of interest" description="Disordered" evidence="1">
    <location>
        <begin position="73"/>
        <end position="101"/>
    </location>
</feature>
<feature type="region of interest" description="Disordered" evidence="1">
    <location>
        <begin position="1"/>
        <end position="21"/>
    </location>
</feature>
<keyword evidence="3" id="KW-1185">Reference proteome</keyword>
<gene>
    <name evidence="2" type="ORF">FNV43_RR13259</name>
</gene>
<accession>A0A8K0MEY1</accession>
<evidence type="ECO:0000313" key="2">
    <source>
        <dbReference type="EMBL" id="KAF3443572.1"/>
    </source>
</evidence>
<dbReference type="EMBL" id="VOIH02000006">
    <property type="protein sequence ID" value="KAF3443572.1"/>
    <property type="molecule type" value="Genomic_DNA"/>
</dbReference>
<proteinExistence type="predicted"/>
<comment type="caution">
    <text evidence="2">The sequence shown here is derived from an EMBL/GenBank/DDBJ whole genome shotgun (WGS) entry which is preliminary data.</text>
</comment>
<feature type="compositionally biased region" description="Basic and acidic residues" evidence="1">
    <location>
        <begin position="81"/>
        <end position="101"/>
    </location>
</feature>
<reference evidence="2" key="1">
    <citation type="submission" date="2020-03" db="EMBL/GenBank/DDBJ databases">
        <title>A high-quality chromosome-level genome assembly of a woody plant with both climbing and erect habits, Rhamnella rubrinervis.</title>
        <authorList>
            <person name="Lu Z."/>
            <person name="Yang Y."/>
            <person name="Zhu X."/>
            <person name="Sun Y."/>
        </authorList>
    </citation>
    <scope>NUCLEOTIDE SEQUENCE</scope>
    <source>
        <strain evidence="2">BYM</strain>
        <tissue evidence="2">Leaf</tissue>
    </source>
</reference>
<organism evidence="2 3">
    <name type="scientific">Rhamnella rubrinervis</name>
    <dbReference type="NCBI Taxonomy" id="2594499"/>
    <lineage>
        <taxon>Eukaryota</taxon>
        <taxon>Viridiplantae</taxon>
        <taxon>Streptophyta</taxon>
        <taxon>Embryophyta</taxon>
        <taxon>Tracheophyta</taxon>
        <taxon>Spermatophyta</taxon>
        <taxon>Magnoliopsida</taxon>
        <taxon>eudicotyledons</taxon>
        <taxon>Gunneridae</taxon>
        <taxon>Pentapetalae</taxon>
        <taxon>rosids</taxon>
        <taxon>fabids</taxon>
        <taxon>Rosales</taxon>
        <taxon>Rhamnaceae</taxon>
        <taxon>rhamnoid group</taxon>
        <taxon>Rhamneae</taxon>
        <taxon>Rhamnella</taxon>
    </lineage>
</organism>
<sequence>MGLLEVKPEKNEEAKENDQVDVDLSSGCKGMKKFRSIAERVVKHEKIILEENSGILSKQRKLTFEKTVTVRDGVEGIEDDEKPKEPKDEKPKDDEQPKKGREFNILVLAQVVGDAITTAKDWVFGS</sequence>